<evidence type="ECO:0008006" key="6">
    <source>
        <dbReference type="Google" id="ProtNLM"/>
    </source>
</evidence>
<keyword evidence="2" id="KW-0812">Transmembrane</keyword>
<keyword evidence="5" id="KW-1185">Reference proteome</keyword>
<organism evidence="4 5">
    <name type="scientific">Arthrobotrys musiformis</name>
    <dbReference type="NCBI Taxonomy" id="47236"/>
    <lineage>
        <taxon>Eukaryota</taxon>
        <taxon>Fungi</taxon>
        <taxon>Dikarya</taxon>
        <taxon>Ascomycota</taxon>
        <taxon>Pezizomycotina</taxon>
        <taxon>Orbiliomycetes</taxon>
        <taxon>Orbiliales</taxon>
        <taxon>Orbiliaceae</taxon>
        <taxon>Arthrobotrys</taxon>
    </lineage>
</organism>
<evidence type="ECO:0000256" key="1">
    <source>
        <dbReference type="SAM" id="MobiDB-lite"/>
    </source>
</evidence>
<protein>
    <recommendedName>
        <fullName evidence="6">VASt domain-containing protein</fullName>
    </recommendedName>
</protein>
<feature type="transmembrane region" description="Helical" evidence="2">
    <location>
        <begin position="398"/>
        <end position="424"/>
    </location>
</feature>
<feature type="compositionally biased region" description="Low complexity" evidence="1">
    <location>
        <begin position="234"/>
        <end position="274"/>
    </location>
</feature>
<gene>
    <name evidence="4" type="ORF">TWF481_006177</name>
</gene>
<evidence type="ECO:0000256" key="3">
    <source>
        <dbReference type="SAM" id="SignalP"/>
    </source>
</evidence>
<feature type="signal peptide" evidence="3">
    <location>
        <begin position="1"/>
        <end position="19"/>
    </location>
</feature>
<dbReference type="EMBL" id="JAVHJL010000003">
    <property type="protein sequence ID" value="KAK6507755.1"/>
    <property type="molecule type" value="Genomic_DNA"/>
</dbReference>
<evidence type="ECO:0000256" key="2">
    <source>
        <dbReference type="SAM" id="Phobius"/>
    </source>
</evidence>
<feature type="region of interest" description="Disordered" evidence="1">
    <location>
        <begin position="223"/>
        <end position="284"/>
    </location>
</feature>
<name>A0AAV9WGH4_9PEZI</name>
<evidence type="ECO:0000313" key="5">
    <source>
        <dbReference type="Proteomes" id="UP001370758"/>
    </source>
</evidence>
<accession>A0AAV9WGH4</accession>
<reference evidence="4 5" key="1">
    <citation type="submission" date="2023-08" db="EMBL/GenBank/DDBJ databases">
        <authorList>
            <person name="Palmer J.M."/>
        </authorList>
    </citation>
    <scope>NUCLEOTIDE SEQUENCE [LARGE SCALE GENOMIC DNA]</scope>
    <source>
        <strain evidence="4 5">TWF481</strain>
    </source>
</reference>
<dbReference type="AlphaFoldDB" id="A0AAV9WGH4"/>
<sequence>MRGYKSAGVLLSLAATAFADPFPSAVEMDSNIVPLKARGDDGTMMGAMASLEKRESILSLMRRGFSEMTLGEAHMPLIVPRQVDTISTDPKTGNTGKSNFDVTLWDQQVEAACLDPISLLVAVVTKKTDPAGVAVCYNIPFYNSTSGEFASDIRLYKIANGTKDWEAAGTKVSLSVQYEGATVRLASAPVSGSSKIATAQEIAAGSNRLKAVANDSFKNAAKALEKSTSKSKKPAPATSSAAKSPAAKTSAPKTSAVKTSAAKTSAAKTSAAKAGQTPSTATLKKRMGMGGMDMAQLEEKSDEPKGFEPKLLQTMRFVGQVNPNIMKNKTMTKDPNIMKLVLTPSLVLIGVTPEGNMNASVAAAQVQYETGAFSSITTPTPEPAPFVLPGVYISIFPLGLYLCIVYTVLFVLIVGWGTVERYLFRMSFRKRSAMMNGQDGFGKI</sequence>
<keyword evidence="3" id="KW-0732">Signal</keyword>
<dbReference type="Proteomes" id="UP001370758">
    <property type="component" value="Unassembled WGS sequence"/>
</dbReference>
<keyword evidence="2" id="KW-1133">Transmembrane helix</keyword>
<evidence type="ECO:0000313" key="4">
    <source>
        <dbReference type="EMBL" id="KAK6507755.1"/>
    </source>
</evidence>
<keyword evidence="2" id="KW-0472">Membrane</keyword>
<comment type="caution">
    <text evidence="4">The sequence shown here is derived from an EMBL/GenBank/DDBJ whole genome shotgun (WGS) entry which is preliminary data.</text>
</comment>
<proteinExistence type="predicted"/>
<feature type="chain" id="PRO_5043810371" description="VASt domain-containing protein" evidence="3">
    <location>
        <begin position="20"/>
        <end position="444"/>
    </location>
</feature>